<dbReference type="SUPFAM" id="SSF81383">
    <property type="entry name" value="F-box domain"/>
    <property type="match status" value="1"/>
</dbReference>
<feature type="domain" description="F-box" evidence="1">
    <location>
        <begin position="4"/>
        <end position="51"/>
    </location>
</feature>
<dbReference type="EMBL" id="KV878601">
    <property type="protein sequence ID" value="OJJ52469.1"/>
    <property type="molecule type" value="Genomic_DNA"/>
</dbReference>
<dbReference type="Pfam" id="PF00646">
    <property type="entry name" value="F-box"/>
    <property type="match status" value="1"/>
</dbReference>
<keyword evidence="3" id="KW-1185">Reference proteome</keyword>
<dbReference type="GeneID" id="63764455"/>
<proteinExistence type="predicted"/>
<dbReference type="OrthoDB" id="3800738at2759"/>
<reference evidence="3" key="1">
    <citation type="journal article" date="2017" name="Genome Biol.">
        <title>Comparative genomics reveals high biological diversity and specific adaptations in the industrially and medically important fungal genus Aspergillus.</title>
        <authorList>
            <person name="de Vries R.P."/>
            <person name="Riley R."/>
            <person name="Wiebenga A."/>
            <person name="Aguilar-Osorio G."/>
            <person name="Amillis S."/>
            <person name="Uchima C.A."/>
            <person name="Anderluh G."/>
            <person name="Asadollahi M."/>
            <person name="Askin M."/>
            <person name="Barry K."/>
            <person name="Battaglia E."/>
            <person name="Bayram O."/>
            <person name="Benocci T."/>
            <person name="Braus-Stromeyer S.A."/>
            <person name="Caldana C."/>
            <person name="Canovas D."/>
            <person name="Cerqueira G.C."/>
            <person name="Chen F."/>
            <person name="Chen W."/>
            <person name="Choi C."/>
            <person name="Clum A."/>
            <person name="Dos Santos R.A."/>
            <person name="Damasio A.R."/>
            <person name="Diallinas G."/>
            <person name="Emri T."/>
            <person name="Fekete E."/>
            <person name="Flipphi M."/>
            <person name="Freyberg S."/>
            <person name="Gallo A."/>
            <person name="Gournas C."/>
            <person name="Habgood R."/>
            <person name="Hainaut M."/>
            <person name="Harispe M.L."/>
            <person name="Henrissat B."/>
            <person name="Hilden K.S."/>
            <person name="Hope R."/>
            <person name="Hossain A."/>
            <person name="Karabika E."/>
            <person name="Karaffa L."/>
            <person name="Karanyi Z."/>
            <person name="Krasevec N."/>
            <person name="Kuo A."/>
            <person name="Kusch H."/>
            <person name="LaButti K."/>
            <person name="Lagendijk E.L."/>
            <person name="Lapidus A."/>
            <person name="Levasseur A."/>
            <person name="Lindquist E."/>
            <person name="Lipzen A."/>
            <person name="Logrieco A.F."/>
            <person name="MacCabe A."/>
            <person name="Maekelae M.R."/>
            <person name="Malavazi I."/>
            <person name="Melin P."/>
            <person name="Meyer V."/>
            <person name="Mielnichuk N."/>
            <person name="Miskei M."/>
            <person name="Molnar A.P."/>
            <person name="Mule G."/>
            <person name="Ngan C.Y."/>
            <person name="Orejas M."/>
            <person name="Orosz E."/>
            <person name="Ouedraogo J.P."/>
            <person name="Overkamp K.M."/>
            <person name="Park H.-S."/>
            <person name="Perrone G."/>
            <person name="Piumi F."/>
            <person name="Punt P.J."/>
            <person name="Ram A.F."/>
            <person name="Ramon A."/>
            <person name="Rauscher S."/>
            <person name="Record E."/>
            <person name="Riano-Pachon D.M."/>
            <person name="Robert V."/>
            <person name="Roehrig J."/>
            <person name="Ruller R."/>
            <person name="Salamov A."/>
            <person name="Salih N.S."/>
            <person name="Samson R.A."/>
            <person name="Sandor E."/>
            <person name="Sanguinetti M."/>
            <person name="Schuetze T."/>
            <person name="Sepcic K."/>
            <person name="Shelest E."/>
            <person name="Sherlock G."/>
            <person name="Sophianopoulou V."/>
            <person name="Squina F.M."/>
            <person name="Sun H."/>
            <person name="Susca A."/>
            <person name="Todd R.B."/>
            <person name="Tsang A."/>
            <person name="Unkles S.E."/>
            <person name="van de Wiele N."/>
            <person name="van Rossen-Uffink D."/>
            <person name="Oliveira J.V."/>
            <person name="Vesth T.C."/>
            <person name="Visser J."/>
            <person name="Yu J.-H."/>
            <person name="Zhou M."/>
            <person name="Andersen M.R."/>
            <person name="Archer D.B."/>
            <person name="Baker S.E."/>
            <person name="Benoit I."/>
            <person name="Brakhage A.A."/>
            <person name="Braus G.H."/>
            <person name="Fischer R."/>
            <person name="Frisvad J.C."/>
            <person name="Goldman G.H."/>
            <person name="Houbraken J."/>
            <person name="Oakley B."/>
            <person name="Pocsi I."/>
            <person name="Scazzocchio C."/>
            <person name="Seiboth B."/>
            <person name="vanKuyk P.A."/>
            <person name="Wortman J."/>
            <person name="Dyer P.S."/>
            <person name="Grigoriev I.V."/>
        </authorList>
    </citation>
    <scope>NUCLEOTIDE SEQUENCE [LARGE SCALE GENOMIC DNA]</scope>
    <source>
        <strain evidence="3">CBS 593.65</strain>
    </source>
</reference>
<name>A0A1L9SZ70_9EURO</name>
<evidence type="ECO:0000313" key="3">
    <source>
        <dbReference type="Proteomes" id="UP000184356"/>
    </source>
</evidence>
<dbReference type="RefSeq" id="XP_040696275.1">
    <property type="nucleotide sequence ID" value="XM_040848382.1"/>
</dbReference>
<dbReference type="Proteomes" id="UP000184356">
    <property type="component" value="Unassembled WGS sequence"/>
</dbReference>
<dbReference type="STRING" id="1036612.A0A1L9SZ70"/>
<protein>
    <recommendedName>
        <fullName evidence="1">F-box domain-containing protein</fullName>
    </recommendedName>
</protein>
<dbReference type="AlphaFoldDB" id="A0A1L9SZ70"/>
<dbReference type="VEuPathDB" id="FungiDB:ASPSYDRAFT_51892"/>
<evidence type="ECO:0000313" key="2">
    <source>
        <dbReference type="EMBL" id="OJJ52469.1"/>
    </source>
</evidence>
<dbReference type="InterPro" id="IPR036047">
    <property type="entry name" value="F-box-like_dom_sf"/>
</dbReference>
<dbReference type="Gene3D" id="1.20.1280.50">
    <property type="match status" value="1"/>
</dbReference>
<gene>
    <name evidence="2" type="ORF">ASPSYDRAFT_51892</name>
</gene>
<accession>A0A1L9SZ70</accession>
<evidence type="ECO:0000259" key="1">
    <source>
        <dbReference type="PROSITE" id="PS50181"/>
    </source>
</evidence>
<dbReference type="InterPro" id="IPR001810">
    <property type="entry name" value="F-box_dom"/>
</dbReference>
<organism evidence="2 3">
    <name type="scientific">Aspergillus sydowii CBS 593.65</name>
    <dbReference type="NCBI Taxonomy" id="1036612"/>
    <lineage>
        <taxon>Eukaryota</taxon>
        <taxon>Fungi</taxon>
        <taxon>Dikarya</taxon>
        <taxon>Ascomycota</taxon>
        <taxon>Pezizomycotina</taxon>
        <taxon>Eurotiomycetes</taxon>
        <taxon>Eurotiomycetidae</taxon>
        <taxon>Eurotiales</taxon>
        <taxon>Aspergillaceae</taxon>
        <taxon>Aspergillus</taxon>
        <taxon>Aspergillus subgen. Nidulantes</taxon>
    </lineage>
</organism>
<sequence length="270" mass="31281">MDSAMSQVMLSPELLEMILVQMDMRSLLTSAQRVCHRWASLINKSPSIQKALFFTPIKPPEWGTDSMQNPLLVDAFPSFFPAKDRPDRFKFDFSNLAATRDETAMARFVRKDASWRRMLVQQPPIENIGLYHITHGRGGDRAESYSIPPDHKMHEAGYDGLRMERLFELLLFNGRVQFLPFTKARVYWSCEEPISFNESRGGNNELFHEMLSKFDLMLYTRRVTQCCRVHRPPSPQELTRIGIIVAYEEQGLDARAKKEEINMSETNETL</sequence>
<dbReference type="PROSITE" id="PS50181">
    <property type="entry name" value="FBOX"/>
    <property type="match status" value="1"/>
</dbReference>